<dbReference type="InterPro" id="IPR036163">
    <property type="entry name" value="HMA_dom_sf"/>
</dbReference>
<reference evidence="3 4" key="1">
    <citation type="submission" date="2020-05" db="EMBL/GenBank/DDBJ databases">
        <title>Flexivirga sp. ID2601S isolated from air conditioner.</title>
        <authorList>
            <person name="Kim D.H."/>
        </authorList>
    </citation>
    <scope>NUCLEOTIDE SEQUENCE [LARGE SCALE GENOMIC DNA]</scope>
    <source>
        <strain evidence="3 4">ID2601S</strain>
    </source>
</reference>
<dbReference type="Proteomes" id="UP000557772">
    <property type="component" value="Unassembled WGS sequence"/>
</dbReference>
<dbReference type="AlphaFoldDB" id="A0A849ABB5"/>
<dbReference type="Pfam" id="PF00403">
    <property type="entry name" value="HMA"/>
    <property type="match status" value="1"/>
</dbReference>
<dbReference type="Gene3D" id="3.30.70.100">
    <property type="match status" value="1"/>
</dbReference>
<keyword evidence="4" id="KW-1185">Reference proteome</keyword>
<dbReference type="PROSITE" id="PS50846">
    <property type="entry name" value="HMA_2"/>
    <property type="match status" value="1"/>
</dbReference>
<organism evidence="3 4">
    <name type="scientific">Flexivirga aerilata</name>
    <dbReference type="NCBI Taxonomy" id="1656889"/>
    <lineage>
        <taxon>Bacteria</taxon>
        <taxon>Bacillati</taxon>
        <taxon>Actinomycetota</taxon>
        <taxon>Actinomycetes</taxon>
        <taxon>Micrococcales</taxon>
        <taxon>Dermacoccaceae</taxon>
        <taxon>Flexivirga</taxon>
    </lineage>
</organism>
<dbReference type="GO" id="GO:0046872">
    <property type="term" value="F:metal ion binding"/>
    <property type="evidence" value="ECO:0007669"/>
    <property type="project" value="UniProtKB-KW"/>
</dbReference>
<feature type="domain" description="HMA" evidence="2">
    <location>
        <begin position="2"/>
        <end position="70"/>
    </location>
</feature>
<name>A0A849ABB5_9MICO</name>
<gene>
    <name evidence="3" type="ORF">HJ588_02810</name>
</gene>
<dbReference type="CDD" id="cd00371">
    <property type="entry name" value="HMA"/>
    <property type="match status" value="1"/>
</dbReference>
<dbReference type="RefSeq" id="WP_171151737.1">
    <property type="nucleotide sequence ID" value="NZ_JABENB010000001.1"/>
</dbReference>
<dbReference type="InterPro" id="IPR017969">
    <property type="entry name" value="Heavy-metal-associated_CS"/>
</dbReference>
<evidence type="ECO:0000313" key="4">
    <source>
        <dbReference type="Proteomes" id="UP000557772"/>
    </source>
</evidence>
<evidence type="ECO:0000313" key="3">
    <source>
        <dbReference type="EMBL" id="NNG38204.1"/>
    </source>
</evidence>
<evidence type="ECO:0000256" key="1">
    <source>
        <dbReference type="ARBA" id="ARBA00022723"/>
    </source>
</evidence>
<comment type="caution">
    <text evidence="3">The sequence shown here is derived from an EMBL/GenBank/DDBJ whole genome shotgun (WGS) entry which is preliminary data.</text>
</comment>
<proteinExistence type="predicted"/>
<sequence length="71" mass="7310">MTQTDITVQGMTCGHCVNAVTEELKTIDGVRDVSVELNAGGDSPVRITSDGDLDPQAIAAAVDEAGYQMAG</sequence>
<protein>
    <submittedName>
        <fullName evidence="3">Heavy-metal-associated domain-containing protein</fullName>
    </submittedName>
</protein>
<keyword evidence="1" id="KW-0479">Metal-binding</keyword>
<evidence type="ECO:0000259" key="2">
    <source>
        <dbReference type="PROSITE" id="PS50846"/>
    </source>
</evidence>
<accession>A0A849ABB5</accession>
<dbReference type="InterPro" id="IPR006121">
    <property type="entry name" value="HMA_dom"/>
</dbReference>
<dbReference type="EMBL" id="JABENB010000001">
    <property type="protein sequence ID" value="NNG38204.1"/>
    <property type="molecule type" value="Genomic_DNA"/>
</dbReference>
<dbReference type="PROSITE" id="PS01047">
    <property type="entry name" value="HMA_1"/>
    <property type="match status" value="1"/>
</dbReference>
<dbReference type="SUPFAM" id="SSF55008">
    <property type="entry name" value="HMA, heavy metal-associated domain"/>
    <property type="match status" value="1"/>
</dbReference>